<dbReference type="InterPro" id="IPR058912">
    <property type="entry name" value="HTH_animal"/>
</dbReference>
<evidence type="ECO:0000313" key="4">
    <source>
        <dbReference type="Proteomes" id="UP000069940"/>
    </source>
</evidence>
<feature type="compositionally biased region" description="Low complexity" evidence="1">
    <location>
        <begin position="661"/>
        <end position="691"/>
    </location>
</feature>
<dbReference type="InterPro" id="IPR000477">
    <property type="entry name" value="RT_dom"/>
</dbReference>
<protein>
    <recommendedName>
        <fullName evidence="2">Reverse transcriptase domain-containing protein</fullName>
    </recommendedName>
</protein>
<evidence type="ECO:0000256" key="1">
    <source>
        <dbReference type="SAM" id="MobiDB-lite"/>
    </source>
</evidence>
<feature type="region of interest" description="Disordered" evidence="1">
    <location>
        <begin position="661"/>
        <end position="707"/>
    </location>
</feature>
<dbReference type="Pfam" id="PF26215">
    <property type="entry name" value="HTH_animal"/>
    <property type="match status" value="1"/>
</dbReference>
<proteinExistence type="predicted"/>
<feature type="region of interest" description="Disordered" evidence="1">
    <location>
        <begin position="897"/>
        <end position="925"/>
    </location>
</feature>
<evidence type="ECO:0000313" key="3">
    <source>
        <dbReference type="EnsemblMetazoa" id="AALFPA23_018870.P27743"/>
    </source>
</evidence>
<feature type="compositionally biased region" description="Low complexity" evidence="1">
    <location>
        <begin position="909"/>
        <end position="925"/>
    </location>
</feature>
<sequence length="925" mass="105965">MVWTIFFSVCASAFGDSVMTLFMKLVMTMCRQRGMYPNHIVNTLKCIFPLLEDRSPYMHELQKAVNRLKRSLLNIEIKHTWYSIKQCNKQVKELRLRITETVGHEMCTMFYETQEATFQKMYHNRTRTVNDKLDRLCRKISDEATPSINEKAVFNATSKQIPEEMLTLLSLGPKFTLPYTNVIQLPIYHLLAGIENIIKTQPTKSIQDQTRCQIVHRVQNFLNHPQSLNSVDPVARFCKSAIRVTKKFIADNPELCITESDKGNRTVIMNIEDYDRKMKTLVDDDTVYVKLNKDPTSGYETKNNEMVKRLRNLSLIDDRTAYKLKCNTAVCPRIYGQPKAHKPDLPLRPVVPNITSPTYHLSKYVSVILQNAMCSPHNIRDSFTFASEINRMKIPENHVVVSFDVISLFTNIPKELVLQGIFRNWEKIKRHTQINLDLFQELVAFCLDTSYFMFRAQVYHQQFGTAMGSPLSPILADMVLDELIDTVVQRLDYVINFLKKYVDDFFLVLPRDKVDYTLQVFNSYNEHLQFTVEVENENKLPFLDVVVIRGDDQMLSTEWYAKPIASGRLVNYFSYHPLPQKMNVITNFINRVITLSPKADAQTLKKIVHTILRNNNYPTNLINRIFHRTLSHATAGPPLGPTSNSIANNVNSMPHHIATNTTTASTANTEATSTTSTATHTTTNAATSIPTAPDPDQNTCTPTAPSTHPTTDAFKYVSLPYIPQLSQSISRCLQQEYPTVKIANRKVNTVGHLHTRVKDRIDPMQQHNVIYQIPCSDCNQVYIGMTTNKLRKRLSGHQSNINQLNRLRDQGYTNTDQAMIQQSSKTALTEHCVKEDHRFALQQTKILDRTHNRSTLPLLECFHIYNTPRTVNHRTDVEGLSSIYCGLLRTIAAKQVKRTQTNPPPPQHPSTSNPDNQQPTDDQQQ</sequence>
<dbReference type="PANTHER" id="PTHR21301">
    <property type="entry name" value="REVERSE TRANSCRIPTASE"/>
    <property type="match status" value="1"/>
</dbReference>
<reference evidence="4" key="1">
    <citation type="journal article" date="2015" name="Proc. Natl. Acad. Sci. U.S.A.">
        <title>Genome sequence of the Asian Tiger mosquito, Aedes albopictus, reveals insights into its biology, genetics, and evolution.</title>
        <authorList>
            <person name="Chen X.G."/>
            <person name="Jiang X."/>
            <person name="Gu J."/>
            <person name="Xu M."/>
            <person name="Wu Y."/>
            <person name="Deng Y."/>
            <person name="Zhang C."/>
            <person name="Bonizzoni M."/>
            <person name="Dermauw W."/>
            <person name="Vontas J."/>
            <person name="Armbruster P."/>
            <person name="Huang X."/>
            <person name="Yang Y."/>
            <person name="Zhang H."/>
            <person name="He W."/>
            <person name="Peng H."/>
            <person name="Liu Y."/>
            <person name="Wu K."/>
            <person name="Chen J."/>
            <person name="Lirakis M."/>
            <person name="Topalis P."/>
            <person name="Van Leeuwen T."/>
            <person name="Hall A.B."/>
            <person name="Jiang X."/>
            <person name="Thorpe C."/>
            <person name="Mueller R.L."/>
            <person name="Sun C."/>
            <person name="Waterhouse R.M."/>
            <person name="Yan G."/>
            <person name="Tu Z.J."/>
            <person name="Fang X."/>
            <person name="James A.A."/>
        </authorList>
    </citation>
    <scope>NUCLEOTIDE SEQUENCE [LARGE SCALE GENOMIC DNA]</scope>
    <source>
        <strain evidence="4">Foshan</strain>
    </source>
</reference>
<keyword evidence="4" id="KW-1185">Reference proteome</keyword>
<dbReference type="CDD" id="cd10442">
    <property type="entry name" value="GIY-YIG_PLEs"/>
    <property type="match status" value="1"/>
</dbReference>
<dbReference type="PANTHER" id="PTHR21301:SF10">
    <property type="entry name" value="REVERSE TRANSCRIPTASE DOMAIN-CONTAINING PROTEIN"/>
    <property type="match status" value="1"/>
</dbReference>
<dbReference type="GeneID" id="134291284"/>
<feature type="compositionally biased region" description="Polar residues" evidence="1">
    <location>
        <begin position="696"/>
        <end position="707"/>
    </location>
</feature>
<name>A0ABM1ZIP9_AEDAL</name>
<dbReference type="InterPro" id="IPR043502">
    <property type="entry name" value="DNA/RNA_pol_sf"/>
</dbReference>
<dbReference type="PROSITE" id="PS50878">
    <property type="entry name" value="RT_POL"/>
    <property type="match status" value="1"/>
</dbReference>
<reference evidence="3" key="2">
    <citation type="submission" date="2025-05" db="UniProtKB">
        <authorList>
            <consortium name="EnsemblMetazoa"/>
        </authorList>
    </citation>
    <scope>IDENTIFICATION</scope>
    <source>
        <strain evidence="3">Foshan</strain>
    </source>
</reference>
<accession>A0ABM1ZIP9</accession>
<dbReference type="EnsemblMetazoa" id="AALFPA23_018870.R27743">
    <property type="protein sequence ID" value="AALFPA23_018870.P27743"/>
    <property type="gene ID" value="AALFPA23_018870"/>
</dbReference>
<dbReference type="Proteomes" id="UP000069940">
    <property type="component" value="Unassembled WGS sequence"/>
</dbReference>
<dbReference type="SUPFAM" id="SSF56672">
    <property type="entry name" value="DNA/RNA polymerases"/>
    <property type="match status" value="1"/>
</dbReference>
<feature type="domain" description="Reverse transcriptase" evidence="2">
    <location>
        <begin position="272"/>
        <end position="564"/>
    </location>
</feature>
<dbReference type="RefSeq" id="XP_062714791.1">
    <property type="nucleotide sequence ID" value="XM_062858807.1"/>
</dbReference>
<organism evidence="3 4">
    <name type="scientific">Aedes albopictus</name>
    <name type="common">Asian tiger mosquito</name>
    <name type="synonym">Stegomyia albopicta</name>
    <dbReference type="NCBI Taxonomy" id="7160"/>
    <lineage>
        <taxon>Eukaryota</taxon>
        <taxon>Metazoa</taxon>
        <taxon>Ecdysozoa</taxon>
        <taxon>Arthropoda</taxon>
        <taxon>Hexapoda</taxon>
        <taxon>Insecta</taxon>
        <taxon>Pterygota</taxon>
        <taxon>Neoptera</taxon>
        <taxon>Endopterygota</taxon>
        <taxon>Diptera</taxon>
        <taxon>Nematocera</taxon>
        <taxon>Culicoidea</taxon>
        <taxon>Culicidae</taxon>
        <taxon>Culicinae</taxon>
        <taxon>Aedini</taxon>
        <taxon>Aedes</taxon>
        <taxon>Stegomyia</taxon>
    </lineage>
</organism>
<evidence type="ECO:0000259" key="2">
    <source>
        <dbReference type="PROSITE" id="PS50878"/>
    </source>
</evidence>